<evidence type="ECO:0000256" key="2">
    <source>
        <dbReference type="SAM" id="MobiDB-lite"/>
    </source>
</evidence>
<dbReference type="InterPro" id="IPR050546">
    <property type="entry name" value="Glycosyl_Hydrlase_16"/>
</dbReference>
<dbReference type="AlphaFoldDB" id="A0AAW0D889"/>
<evidence type="ECO:0000313" key="5">
    <source>
        <dbReference type="Proteomes" id="UP001383192"/>
    </source>
</evidence>
<dbReference type="PROSITE" id="PS51762">
    <property type="entry name" value="GH16_2"/>
    <property type="match status" value="1"/>
</dbReference>
<evidence type="ECO:0000256" key="1">
    <source>
        <dbReference type="ARBA" id="ARBA00006865"/>
    </source>
</evidence>
<accession>A0AAW0D889</accession>
<evidence type="ECO:0000259" key="3">
    <source>
        <dbReference type="PROSITE" id="PS51762"/>
    </source>
</evidence>
<comment type="caution">
    <text evidence="4">The sequence shown here is derived from an EMBL/GenBank/DDBJ whole genome shotgun (WGS) entry which is preliminary data.</text>
</comment>
<feature type="region of interest" description="Disordered" evidence="2">
    <location>
        <begin position="22"/>
        <end position="169"/>
    </location>
</feature>
<feature type="compositionally biased region" description="Polar residues" evidence="2">
    <location>
        <begin position="35"/>
        <end position="44"/>
    </location>
</feature>
<feature type="compositionally biased region" description="Polar residues" evidence="2">
    <location>
        <begin position="70"/>
        <end position="88"/>
    </location>
</feature>
<proteinExistence type="inferred from homology"/>
<dbReference type="SUPFAM" id="SSF49899">
    <property type="entry name" value="Concanavalin A-like lectins/glucanases"/>
    <property type="match status" value="1"/>
</dbReference>
<dbReference type="PANTHER" id="PTHR10963:SF55">
    <property type="entry name" value="GLYCOSIDE HYDROLASE FAMILY 16 PROTEIN"/>
    <property type="match status" value="1"/>
</dbReference>
<sequence>MSRPSPLPIQESRPQRKFVENLGDADIDEVPTGHLSRQPSSLTPESPPVTPRSITFSTATNPFSPPASVRSFNGDQSPNMTPNTTHNGNHYPFNEPGPRSGVASLSGSVADLSRMSSSYGSRPTTADTQPRPLSRHRETFASPPSRPLTIYSTPGIAKPKRDRPKSTMLVDGPVLDKPWLGKRDPYARVSYFVTYAVVFLGLAASGLKCYFDYRHVPMIEGNLCPVLDENFDSPEGVFGDNGKFFREVDMSGFGNGEFQMTTASDNNTFVANGHLYIYPTLTSESIPEDAILDGHVFNITDCTFNITRGATYTQSSRNSPLSFNTSAIGSDTFDAEGYYKACSAYSNSTQGKIINPVQSARLSTRRSASIRYGKVEVRAKIPTGDWLWPAIWMLPVDNTYGSWPLSGEIDVVESRGNGPSYPKQGTNYVRGSLNWGPTTWLNAVSKTYGWWKMKRGSWNTDFHTYTLEWTEDFMRIYVDTRLYHLLDLRLNKPFWDRGDFPTIIQNGSEVISLGNPWINGTKAAPFDQRFYLILSLGVGGTNGWFPDGSEKPWLDGSQCGYFTFHHDRNDQ</sequence>
<dbReference type="InterPro" id="IPR013320">
    <property type="entry name" value="ConA-like_dom_sf"/>
</dbReference>
<organism evidence="4 5">
    <name type="scientific">Paramarasmius palmivorus</name>
    <dbReference type="NCBI Taxonomy" id="297713"/>
    <lineage>
        <taxon>Eukaryota</taxon>
        <taxon>Fungi</taxon>
        <taxon>Dikarya</taxon>
        <taxon>Basidiomycota</taxon>
        <taxon>Agaricomycotina</taxon>
        <taxon>Agaricomycetes</taxon>
        <taxon>Agaricomycetidae</taxon>
        <taxon>Agaricales</taxon>
        <taxon>Marasmiineae</taxon>
        <taxon>Marasmiaceae</taxon>
        <taxon>Paramarasmius</taxon>
    </lineage>
</organism>
<feature type="domain" description="GH16" evidence="3">
    <location>
        <begin position="279"/>
        <end position="549"/>
    </location>
</feature>
<dbReference type="Proteomes" id="UP001383192">
    <property type="component" value="Unassembled WGS sequence"/>
</dbReference>
<feature type="compositionally biased region" description="Polar residues" evidence="2">
    <location>
        <begin position="52"/>
        <end position="62"/>
    </location>
</feature>
<dbReference type="Pfam" id="PF00722">
    <property type="entry name" value="Glyco_hydro_16"/>
    <property type="match status" value="1"/>
</dbReference>
<keyword evidence="5" id="KW-1185">Reference proteome</keyword>
<dbReference type="EMBL" id="JAYKXP010000019">
    <property type="protein sequence ID" value="KAK7047619.1"/>
    <property type="molecule type" value="Genomic_DNA"/>
</dbReference>
<dbReference type="GO" id="GO:0004553">
    <property type="term" value="F:hydrolase activity, hydrolyzing O-glycosyl compounds"/>
    <property type="evidence" value="ECO:0007669"/>
    <property type="project" value="InterPro"/>
</dbReference>
<dbReference type="PANTHER" id="PTHR10963">
    <property type="entry name" value="GLYCOSYL HYDROLASE-RELATED"/>
    <property type="match status" value="1"/>
</dbReference>
<reference evidence="4 5" key="1">
    <citation type="submission" date="2024-01" db="EMBL/GenBank/DDBJ databases">
        <title>A draft genome for a cacao thread blight-causing isolate of Paramarasmius palmivorus.</title>
        <authorList>
            <person name="Baruah I.K."/>
            <person name="Bukari Y."/>
            <person name="Amoako-Attah I."/>
            <person name="Meinhardt L.W."/>
            <person name="Bailey B.A."/>
            <person name="Cohen S.P."/>
        </authorList>
    </citation>
    <scope>NUCLEOTIDE SEQUENCE [LARGE SCALE GENOMIC DNA]</scope>
    <source>
        <strain evidence="4 5">GH-12</strain>
    </source>
</reference>
<name>A0AAW0D889_9AGAR</name>
<evidence type="ECO:0000313" key="4">
    <source>
        <dbReference type="EMBL" id="KAK7047619.1"/>
    </source>
</evidence>
<comment type="similarity">
    <text evidence="1">Belongs to the glycosyl hydrolase 16 family.</text>
</comment>
<dbReference type="InterPro" id="IPR000757">
    <property type="entry name" value="Beta-glucanase-like"/>
</dbReference>
<dbReference type="Gene3D" id="2.60.120.200">
    <property type="match status" value="1"/>
</dbReference>
<dbReference type="GO" id="GO:0005975">
    <property type="term" value="P:carbohydrate metabolic process"/>
    <property type="evidence" value="ECO:0007669"/>
    <property type="project" value="InterPro"/>
</dbReference>
<protein>
    <recommendedName>
        <fullName evidence="3">GH16 domain-containing protein</fullName>
    </recommendedName>
</protein>
<feature type="compositionally biased region" description="Polar residues" evidence="2">
    <location>
        <begin position="114"/>
        <end position="128"/>
    </location>
</feature>
<gene>
    <name evidence="4" type="ORF">VNI00_006387</name>
</gene>